<keyword evidence="1" id="KW-0812">Transmembrane</keyword>
<proteinExistence type="predicted"/>
<reference evidence="2" key="1">
    <citation type="journal article" date="2013" name="Lancet">
        <title>First case of E anophelis outbreak in an intensive-care unit.</title>
        <authorList>
            <person name="Teo J."/>
            <person name="Tan S.Y."/>
            <person name="Tay M."/>
            <person name="Ding Y."/>
            <person name="Kjelleberg S."/>
            <person name="Givskov M."/>
            <person name="Lin R.T."/>
            <person name="Yang L."/>
        </authorList>
    </citation>
    <scope>NUCLEOTIDE SEQUENCE [LARGE SCALE GENOMIC DNA]</scope>
    <source>
        <strain evidence="2">NUHP1</strain>
    </source>
</reference>
<dbReference type="EMBL" id="CP007547">
    <property type="protein sequence ID" value="AIL46477.1"/>
    <property type="molecule type" value="Genomic_DNA"/>
</dbReference>
<protein>
    <submittedName>
        <fullName evidence="2">Integral membrane protein</fullName>
    </submittedName>
</protein>
<organism evidence="2 3">
    <name type="scientific">Elizabethkingia anophelis NUHP1</name>
    <dbReference type="NCBI Taxonomy" id="1338011"/>
    <lineage>
        <taxon>Bacteria</taxon>
        <taxon>Pseudomonadati</taxon>
        <taxon>Bacteroidota</taxon>
        <taxon>Flavobacteriia</taxon>
        <taxon>Flavobacteriales</taxon>
        <taxon>Weeksellaceae</taxon>
        <taxon>Elizabethkingia</taxon>
    </lineage>
</organism>
<dbReference type="InterPro" id="IPR049713">
    <property type="entry name" value="Pr6Pr-like"/>
</dbReference>
<dbReference type="AlphaFoldDB" id="A0A077EG92"/>
<dbReference type="KEGG" id="eao:BD94_2702"/>
<dbReference type="eggNOG" id="COG2141">
    <property type="taxonomic scope" value="Bacteria"/>
</dbReference>
<accession>A0A077EG92</accession>
<feature type="transmembrane region" description="Helical" evidence="1">
    <location>
        <begin position="67"/>
        <end position="89"/>
    </location>
</feature>
<evidence type="ECO:0000313" key="3">
    <source>
        <dbReference type="Proteomes" id="UP000028933"/>
    </source>
</evidence>
<gene>
    <name evidence="2" type="ORF">BD94_2702</name>
</gene>
<dbReference type="RefSeq" id="WP_024565442.1">
    <property type="nucleotide sequence ID" value="NZ_CP007547.1"/>
</dbReference>
<name>A0A077EG92_9FLAO</name>
<evidence type="ECO:0000256" key="1">
    <source>
        <dbReference type="SAM" id="Phobius"/>
    </source>
</evidence>
<dbReference type="Proteomes" id="UP000028933">
    <property type="component" value="Chromosome"/>
</dbReference>
<feature type="transmembrane region" description="Helical" evidence="1">
    <location>
        <begin position="137"/>
        <end position="154"/>
    </location>
</feature>
<feature type="transmembrane region" description="Helical" evidence="1">
    <location>
        <begin position="174"/>
        <end position="196"/>
    </location>
</feature>
<evidence type="ECO:0000313" key="2">
    <source>
        <dbReference type="EMBL" id="AIL46477.1"/>
    </source>
</evidence>
<reference evidence="2" key="2">
    <citation type="journal article" date="2015" name="Genome Biol. Evol.">
        <title>Complete Genome Sequence and Transcriptomic Analysis of the Novel Pathogen Elizabethkingia anophelis in Response to Oxidative Stress.</title>
        <authorList>
            <person name="Li Y."/>
            <person name="Liu Y."/>
            <person name="Chew S.C."/>
            <person name="Tay M."/>
            <person name="Salido M.M."/>
            <person name="Teo J."/>
            <person name="Lauro F.M."/>
            <person name="Givskov M."/>
            <person name="Yang L."/>
        </authorList>
    </citation>
    <scope>NUCLEOTIDE SEQUENCE</scope>
    <source>
        <strain evidence="2">NUHP1</strain>
    </source>
</reference>
<sequence length="203" mass="23458">MKRNIAFIFAALGWFAVIAQYYLMIENRTISVSEATIRFFSFFTILTNILVALHFSIIFISGNKSVSLINAPGTLTFITIYITVVGLVYQVALRHLWHPQGMQRLVDELLHSVIPIFVVLFWYLYEAKKSLKFRQTIKWLTYPLIYFIYILVRGNQSGFYPYPFIDVSVLGFPAVIQNAFFLLLFFLGLSSAFILIGKQLDKK</sequence>
<feature type="transmembrane region" description="Helical" evidence="1">
    <location>
        <begin position="109"/>
        <end position="125"/>
    </location>
</feature>
<dbReference type="NCBIfam" id="NF038065">
    <property type="entry name" value="Pr6Pr"/>
    <property type="match status" value="1"/>
</dbReference>
<keyword evidence="1" id="KW-1133">Transmembrane helix</keyword>
<dbReference type="STRING" id="1338011.BD94_2702"/>
<keyword evidence="1" id="KW-0472">Membrane</keyword>
<feature type="transmembrane region" description="Helical" evidence="1">
    <location>
        <begin position="35"/>
        <end position="60"/>
    </location>
</feature>
<dbReference type="HOGENOM" id="CLU_077680_0_0_10"/>